<dbReference type="EMBL" id="QLNI01000074">
    <property type="protein sequence ID" value="RAL99999.1"/>
    <property type="molecule type" value="Genomic_DNA"/>
</dbReference>
<dbReference type="RefSeq" id="WP_111960500.1">
    <property type="nucleotide sequence ID" value="NZ_CP036313.1"/>
</dbReference>
<dbReference type="EMBL" id="CP036313">
    <property type="protein sequence ID" value="QBH14962.1"/>
    <property type="molecule type" value="Genomic_DNA"/>
</dbReference>
<evidence type="ECO:0000256" key="1">
    <source>
        <dbReference type="ARBA" id="ARBA00001966"/>
    </source>
</evidence>
<proteinExistence type="predicted"/>
<keyword evidence="4" id="KW-0408">Iron</keyword>
<dbReference type="Proteomes" id="UP000293902">
    <property type="component" value="Chromosome"/>
</dbReference>
<dbReference type="PROSITE" id="PS51257">
    <property type="entry name" value="PROKAR_LIPOPROTEIN"/>
    <property type="match status" value="1"/>
</dbReference>
<gene>
    <name evidence="8" type="ORF">DO021_21475</name>
    <name evidence="7" type="ORF">EYB58_19795</name>
</gene>
<evidence type="ECO:0000313" key="10">
    <source>
        <dbReference type="Proteomes" id="UP000293902"/>
    </source>
</evidence>
<evidence type="ECO:0000256" key="5">
    <source>
        <dbReference type="ARBA" id="ARBA00023014"/>
    </source>
</evidence>
<reference evidence="8 9" key="1">
    <citation type="submission" date="2018-06" db="EMBL/GenBank/DDBJ databases">
        <title>Complete Genome Sequence of Desulfobacter hydrogenophilus (DSM3380).</title>
        <authorList>
            <person name="Marietou A."/>
            <person name="Schreiber L."/>
            <person name="Marshall I."/>
            <person name="Jorgensen B."/>
        </authorList>
    </citation>
    <scope>NUCLEOTIDE SEQUENCE [LARGE SCALE GENOMIC DNA]</scope>
    <source>
        <strain evidence="8 9">DSM 3380</strain>
    </source>
</reference>
<evidence type="ECO:0000313" key="9">
    <source>
        <dbReference type="Proteomes" id="UP000248798"/>
    </source>
</evidence>
<organism evidence="8 9">
    <name type="scientific">Desulfobacter hydrogenophilus</name>
    <dbReference type="NCBI Taxonomy" id="2291"/>
    <lineage>
        <taxon>Bacteria</taxon>
        <taxon>Pseudomonadati</taxon>
        <taxon>Thermodesulfobacteriota</taxon>
        <taxon>Desulfobacteria</taxon>
        <taxon>Desulfobacterales</taxon>
        <taxon>Desulfobacteraceae</taxon>
        <taxon>Desulfobacter</taxon>
    </lineage>
</organism>
<dbReference type="Gene3D" id="3.20.20.70">
    <property type="entry name" value="Aldolase class I"/>
    <property type="match status" value="1"/>
</dbReference>
<keyword evidence="2" id="KW-0949">S-adenosyl-L-methionine</keyword>
<dbReference type="SFLD" id="SFLDG01095">
    <property type="entry name" value="Uncharacterised_Radical_SAM_Su"/>
    <property type="match status" value="1"/>
</dbReference>
<feature type="domain" description="Radical SAM core" evidence="6">
    <location>
        <begin position="11"/>
        <end position="248"/>
    </location>
</feature>
<keyword evidence="10" id="KW-1185">Reference proteome</keyword>
<name>A0A328F8M6_9BACT</name>
<dbReference type="Pfam" id="PF04055">
    <property type="entry name" value="Radical_SAM"/>
    <property type="match status" value="1"/>
</dbReference>
<dbReference type="SFLD" id="SFLDG01082">
    <property type="entry name" value="B12-binding_domain_containing"/>
    <property type="match status" value="1"/>
</dbReference>
<dbReference type="GO" id="GO:0051536">
    <property type="term" value="F:iron-sulfur cluster binding"/>
    <property type="evidence" value="ECO:0007669"/>
    <property type="project" value="UniProtKB-KW"/>
</dbReference>
<dbReference type="OrthoDB" id="5470216at2"/>
<dbReference type="SUPFAM" id="SSF102114">
    <property type="entry name" value="Radical SAM enzymes"/>
    <property type="match status" value="1"/>
</dbReference>
<evidence type="ECO:0000313" key="7">
    <source>
        <dbReference type="EMBL" id="QBH14962.1"/>
    </source>
</evidence>
<dbReference type="GO" id="GO:0003824">
    <property type="term" value="F:catalytic activity"/>
    <property type="evidence" value="ECO:0007669"/>
    <property type="project" value="InterPro"/>
</dbReference>
<dbReference type="Proteomes" id="UP000248798">
    <property type="component" value="Unassembled WGS sequence"/>
</dbReference>
<evidence type="ECO:0000256" key="3">
    <source>
        <dbReference type="ARBA" id="ARBA00022723"/>
    </source>
</evidence>
<dbReference type="AlphaFoldDB" id="A0A328F8M6"/>
<dbReference type="InterPro" id="IPR058240">
    <property type="entry name" value="rSAM_sf"/>
</dbReference>
<keyword evidence="3" id="KW-0479">Metal-binding</keyword>
<dbReference type="CDD" id="cd01335">
    <property type="entry name" value="Radical_SAM"/>
    <property type="match status" value="1"/>
</dbReference>
<dbReference type="SFLD" id="SFLDS00029">
    <property type="entry name" value="Radical_SAM"/>
    <property type="match status" value="1"/>
</dbReference>
<dbReference type="InterPro" id="IPR007197">
    <property type="entry name" value="rSAM"/>
</dbReference>
<accession>A0A328F8M6</accession>
<dbReference type="PANTHER" id="PTHR43409">
    <property type="entry name" value="ANAEROBIC MAGNESIUM-PROTOPORPHYRIN IX MONOMETHYL ESTER CYCLASE-RELATED"/>
    <property type="match status" value="1"/>
</dbReference>
<keyword evidence="5" id="KW-0411">Iron-sulfur</keyword>
<evidence type="ECO:0000256" key="4">
    <source>
        <dbReference type="ARBA" id="ARBA00023004"/>
    </source>
</evidence>
<dbReference type="GO" id="GO:0046872">
    <property type="term" value="F:metal ion binding"/>
    <property type="evidence" value="ECO:0007669"/>
    <property type="project" value="UniProtKB-KW"/>
</dbReference>
<dbReference type="InterPro" id="IPR051198">
    <property type="entry name" value="BchE-like"/>
</dbReference>
<dbReference type="InterPro" id="IPR013785">
    <property type="entry name" value="Aldolase_TIM"/>
</dbReference>
<evidence type="ECO:0000313" key="8">
    <source>
        <dbReference type="EMBL" id="RAL99999.1"/>
    </source>
</evidence>
<dbReference type="InterPro" id="IPR006638">
    <property type="entry name" value="Elp3/MiaA/NifB-like_rSAM"/>
</dbReference>
<dbReference type="PROSITE" id="PS51918">
    <property type="entry name" value="RADICAL_SAM"/>
    <property type="match status" value="1"/>
</dbReference>
<reference evidence="7 10" key="2">
    <citation type="submission" date="2019-02" db="EMBL/GenBank/DDBJ databases">
        <title>Complete genome sequence of Desulfobacter hydrogenophilus AcRS1.</title>
        <authorList>
            <person name="Marietou A."/>
            <person name="Lund M.B."/>
            <person name="Marshall I.P.G."/>
            <person name="Schreiber L."/>
            <person name="Jorgensen B."/>
        </authorList>
    </citation>
    <scope>NUCLEOTIDE SEQUENCE [LARGE SCALE GENOMIC DNA]</scope>
    <source>
        <strain evidence="7 10">AcRS1</strain>
    </source>
</reference>
<protein>
    <submittedName>
        <fullName evidence="7 8">Radical SAM protein</fullName>
    </submittedName>
</protein>
<comment type="cofactor">
    <cofactor evidence="1">
        <name>[4Fe-4S] cluster</name>
        <dbReference type="ChEBI" id="CHEBI:49883"/>
    </cofactor>
</comment>
<evidence type="ECO:0000259" key="6">
    <source>
        <dbReference type="PROSITE" id="PS51918"/>
    </source>
</evidence>
<dbReference type="PANTHER" id="PTHR43409:SF4">
    <property type="entry name" value="RADICAL SAM SUPERFAMILY PROTEIN"/>
    <property type="match status" value="1"/>
</dbReference>
<sequence length="291" mass="32883">MNYQGKIYRPWIEANSLLIQTTLGCTHNKCTFCDMFREKRFGIRTLEDIFNDIDEARQLFPYVGSIFLIDGNVLALKTVFLLKVIEKIRSSFGECSKISLYAGLNDFRRKSVSELTELKQAGLTMAYSGLESGHPEILKWVKKGLTPEQALIGMEHAKAAGIEVLLSFIFGLGGKERSCEHIAETTRLLNLMEPEEVAPMALAVQPGTELAKEIVAGEFIQATPLQILEEEKYLLENLTDFNTFYWGDHGNNIVSSKGRLPEHREAFLEKIDHAIATHPVTRQEVLKTFAW</sequence>
<evidence type="ECO:0000256" key="2">
    <source>
        <dbReference type="ARBA" id="ARBA00022691"/>
    </source>
</evidence>
<dbReference type="SMART" id="SM00729">
    <property type="entry name" value="Elp3"/>
    <property type="match status" value="1"/>
</dbReference>